<gene>
    <name evidence="11 13" type="primary">nadD</name>
    <name evidence="13" type="ORF">HMPREF0636_0756</name>
</gene>
<dbReference type="Gene3D" id="3.40.50.620">
    <property type="entry name" value="HUPs"/>
    <property type="match status" value="1"/>
</dbReference>
<comment type="function">
    <text evidence="1 11">Catalyzes the reversible adenylation of nicotinate mononucleotide (NaMN) to nicotinic acid adenine dinucleotide (NaAD).</text>
</comment>
<dbReference type="PANTHER" id="PTHR39321">
    <property type="entry name" value="NICOTINATE-NUCLEOTIDE ADENYLYLTRANSFERASE-RELATED"/>
    <property type="match status" value="1"/>
</dbReference>
<dbReference type="InterPro" id="IPR014729">
    <property type="entry name" value="Rossmann-like_a/b/a_fold"/>
</dbReference>
<evidence type="ECO:0000256" key="8">
    <source>
        <dbReference type="ARBA" id="ARBA00022840"/>
    </source>
</evidence>
<evidence type="ECO:0000313" key="14">
    <source>
        <dbReference type="Proteomes" id="UP000023482"/>
    </source>
</evidence>
<comment type="similarity">
    <text evidence="3 11">Belongs to the NadD family.</text>
</comment>
<dbReference type="GO" id="GO:0005524">
    <property type="term" value="F:ATP binding"/>
    <property type="evidence" value="ECO:0007669"/>
    <property type="project" value="UniProtKB-KW"/>
</dbReference>
<comment type="catalytic activity">
    <reaction evidence="10 11">
        <text>nicotinate beta-D-ribonucleotide + ATP + H(+) = deamido-NAD(+) + diphosphate</text>
        <dbReference type="Rhea" id="RHEA:22860"/>
        <dbReference type="ChEBI" id="CHEBI:15378"/>
        <dbReference type="ChEBI" id="CHEBI:30616"/>
        <dbReference type="ChEBI" id="CHEBI:33019"/>
        <dbReference type="ChEBI" id="CHEBI:57502"/>
        <dbReference type="ChEBI" id="CHEBI:58437"/>
        <dbReference type="EC" id="2.7.7.18"/>
    </reaction>
</comment>
<accession>Z4WTR4</accession>
<dbReference type="EMBL" id="JDFF01000011">
    <property type="protein sequence ID" value="EWC92688.1"/>
    <property type="molecule type" value="Genomic_DNA"/>
</dbReference>
<keyword evidence="6 11" id="KW-0548">Nucleotidyltransferase</keyword>
<dbReference type="InterPro" id="IPR005248">
    <property type="entry name" value="NadD/NMNAT"/>
</dbReference>
<feature type="domain" description="Cytidyltransferase-like" evidence="12">
    <location>
        <begin position="19"/>
        <end position="181"/>
    </location>
</feature>
<keyword evidence="9 11" id="KW-0520">NAD</keyword>
<dbReference type="CDD" id="cd02165">
    <property type="entry name" value="NMNAT"/>
    <property type="match status" value="1"/>
</dbReference>
<evidence type="ECO:0000256" key="7">
    <source>
        <dbReference type="ARBA" id="ARBA00022741"/>
    </source>
</evidence>
<keyword evidence="7 11" id="KW-0547">Nucleotide-binding</keyword>
<evidence type="ECO:0000259" key="12">
    <source>
        <dbReference type="Pfam" id="PF01467"/>
    </source>
</evidence>
<evidence type="ECO:0000256" key="9">
    <source>
        <dbReference type="ARBA" id="ARBA00023027"/>
    </source>
</evidence>
<keyword evidence="4 11" id="KW-0662">Pyridine nucleotide biosynthesis</keyword>
<evidence type="ECO:0000256" key="3">
    <source>
        <dbReference type="ARBA" id="ARBA00009014"/>
    </source>
</evidence>
<dbReference type="HAMAP" id="MF_00244">
    <property type="entry name" value="NaMN_adenylyltr"/>
    <property type="match status" value="1"/>
</dbReference>
<evidence type="ECO:0000256" key="10">
    <source>
        <dbReference type="ARBA" id="ARBA00048721"/>
    </source>
</evidence>
<comment type="caution">
    <text evidence="13">The sequence shown here is derived from an EMBL/GenBank/DDBJ whole genome shotgun (WGS) entry which is preliminary data.</text>
</comment>
<evidence type="ECO:0000313" key="13">
    <source>
        <dbReference type="EMBL" id="EWC92688.1"/>
    </source>
</evidence>
<evidence type="ECO:0000256" key="4">
    <source>
        <dbReference type="ARBA" id="ARBA00022642"/>
    </source>
</evidence>
<dbReference type="PATRIC" id="fig|887901.3.peg.659"/>
<keyword evidence="5 11" id="KW-0808">Transferase</keyword>
<comment type="pathway">
    <text evidence="2 11">Cofactor biosynthesis; NAD(+) biosynthesis; deamido-NAD(+) from nicotinate D-ribonucleotide: step 1/1.</text>
</comment>
<name>Z4WTR4_9PORP</name>
<proteinExistence type="inferred from homology"/>
<sequence length="212" mass="24391">MPSLGTTSRGEQAGRHVCLYFGSFNPLHRAHLQLARYMVERALCDELWFVLSPLNPLKEGLRPLPFAWRAHYLQQSIAGDDRLSLCPIEELLPEPHYTIRTIRALKMLHPTTSFYLLVGGDNLGLITKWYAYERLLREVRLYVYPRPDYPIDEELLRGLSGDIYICRDAPGIQLAATDIRRAALEGVDLREETACPELWEELVAQLRELDTN</sequence>
<dbReference type="SUPFAM" id="SSF52374">
    <property type="entry name" value="Nucleotidylyl transferase"/>
    <property type="match status" value="1"/>
</dbReference>
<keyword evidence="8 11" id="KW-0067">ATP-binding</keyword>
<dbReference type="Proteomes" id="UP000023482">
    <property type="component" value="Unassembled WGS sequence"/>
</dbReference>
<dbReference type="GO" id="GO:0009435">
    <property type="term" value="P:NAD+ biosynthetic process"/>
    <property type="evidence" value="ECO:0007669"/>
    <property type="project" value="UniProtKB-UniRule"/>
</dbReference>
<organism evidence="13 14">
    <name type="scientific">Porphyromonas catoniae ATCC 51270</name>
    <dbReference type="NCBI Taxonomy" id="887901"/>
    <lineage>
        <taxon>Bacteria</taxon>
        <taxon>Pseudomonadati</taxon>
        <taxon>Bacteroidota</taxon>
        <taxon>Bacteroidia</taxon>
        <taxon>Bacteroidales</taxon>
        <taxon>Porphyromonadaceae</taxon>
        <taxon>Porphyromonas</taxon>
    </lineage>
</organism>
<dbReference type="PANTHER" id="PTHR39321:SF3">
    <property type="entry name" value="PHOSPHOPANTETHEINE ADENYLYLTRANSFERASE"/>
    <property type="match status" value="1"/>
</dbReference>
<dbReference type="AlphaFoldDB" id="Z4WTR4"/>
<evidence type="ECO:0000256" key="1">
    <source>
        <dbReference type="ARBA" id="ARBA00002324"/>
    </source>
</evidence>
<evidence type="ECO:0000256" key="2">
    <source>
        <dbReference type="ARBA" id="ARBA00005019"/>
    </source>
</evidence>
<evidence type="ECO:0000256" key="11">
    <source>
        <dbReference type="HAMAP-Rule" id="MF_00244"/>
    </source>
</evidence>
<dbReference type="Pfam" id="PF01467">
    <property type="entry name" value="CTP_transf_like"/>
    <property type="match status" value="1"/>
</dbReference>
<protein>
    <recommendedName>
        <fullName evidence="11">Probable nicotinate-nucleotide adenylyltransferase</fullName>
        <ecNumber evidence="11">2.7.7.18</ecNumber>
    </recommendedName>
    <alternativeName>
        <fullName evidence="11">Deamido-NAD(+) diphosphorylase</fullName>
    </alternativeName>
    <alternativeName>
        <fullName evidence="11">Deamido-NAD(+) pyrophosphorylase</fullName>
    </alternativeName>
    <alternativeName>
        <fullName evidence="11">Nicotinate mononucleotide adenylyltransferase</fullName>
        <shortName evidence="11">NaMN adenylyltransferase</shortName>
    </alternativeName>
</protein>
<reference evidence="13 14" key="1">
    <citation type="submission" date="2014-01" db="EMBL/GenBank/DDBJ databases">
        <authorList>
            <person name="Durkin A.S."/>
            <person name="McCorrison J."/>
            <person name="Torralba M."/>
            <person name="Gillis M."/>
            <person name="Haft D.H."/>
            <person name="Methe B."/>
            <person name="Sutton G."/>
            <person name="Nelson K.E."/>
        </authorList>
    </citation>
    <scope>NUCLEOTIDE SEQUENCE [LARGE SCALE GENOMIC DNA]</scope>
    <source>
        <strain evidence="13 14">ATCC 51270</strain>
    </source>
</reference>
<dbReference type="EC" id="2.7.7.18" evidence="11"/>
<evidence type="ECO:0000256" key="6">
    <source>
        <dbReference type="ARBA" id="ARBA00022695"/>
    </source>
</evidence>
<keyword evidence="14" id="KW-1185">Reference proteome</keyword>
<dbReference type="GO" id="GO:0004515">
    <property type="term" value="F:nicotinate-nucleotide adenylyltransferase activity"/>
    <property type="evidence" value="ECO:0007669"/>
    <property type="project" value="UniProtKB-UniRule"/>
</dbReference>
<evidence type="ECO:0000256" key="5">
    <source>
        <dbReference type="ARBA" id="ARBA00022679"/>
    </source>
</evidence>
<dbReference type="NCBIfam" id="TIGR00482">
    <property type="entry name" value="nicotinate (nicotinamide) nucleotide adenylyltransferase"/>
    <property type="match status" value="1"/>
</dbReference>
<dbReference type="InterPro" id="IPR004821">
    <property type="entry name" value="Cyt_trans-like"/>
</dbReference>
<dbReference type="UniPathway" id="UPA00253">
    <property type="reaction ID" value="UER00332"/>
</dbReference>